<evidence type="ECO:0008006" key="2">
    <source>
        <dbReference type="Google" id="ProtNLM"/>
    </source>
</evidence>
<feature type="non-terminal residue" evidence="1">
    <location>
        <position position="77"/>
    </location>
</feature>
<organism>
    <name type="scientific">Solenopsis invicta</name>
    <name type="common">Red imported fire ant</name>
    <name type="synonym">Solenopsis wagneri</name>
    <dbReference type="NCBI Taxonomy" id="13686"/>
    <lineage>
        <taxon>Eukaryota</taxon>
        <taxon>Metazoa</taxon>
        <taxon>Ecdysozoa</taxon>
        <taxon>Arthropoda</taxon>
        <taxon>Hexapoda</taxon>
        <taxon>Insecta</taxon>
        <taxon>Pterygota</taxon>
        <taxon>Neoptera</taxon>
        <taxon>Endopterygota</taxon>
        <taxon>Hymenoptera</taxon>
        <taxon>Apocrita</taxon>
        <taxon>Aculeata</taxon>
        <taxon>Formicoidea</taxon>
        <taxon>Formicidae</taxon>
        <taxon>Myrmicinae</taxon>
        <taxon>Solenopsis</taxon>
    </lineage>
</organism>
<gene>
    <name evidence="1" type="ORF">SINV_11284</name>
</gene>
<name>E9J6H0_SOLIN</name>
<reference evidence="1" key="1">
    <citation type="journal article" date="2011" name="Proc. Natl. Acad. Sci. U.S.A.">
        <title>The genome of the fire ant Solenopsis invicta.</title>
        <authorList>
            <person name="Wurm Y."/>
            <person name="Wang J."/>
            <person name="Riba-Grognuz O."/>
            <person name="Corona M."/>
            <person name="Nygaard S."/>
            <person name="Hunt B.G."/>
            <person name="Ingram K.K."/>
            <person name="Falquet L."/>
            <person name="Nipitwattanaphon M."/>
            <person name="Gotzek D."/>
            <person name="Dijkstra M.B."/>
            <person name="Oettler J."/>
            <person name="Comtesse F."/>
            <person name="Shih C.J."/>
            <person name="Wu W.J."/>
            <person name="Yang C.C."/>
            <person name="Thomas J."/>
            <person name="Beaudoing E."/>
            <person name="Pradervand S."/>
            <person name="Flegel V."/>
            <person name="Cook E.D."/>
            <person name="Fabbretti R."/>
            <person name="Stockinger H."/>
            <person name="Long L."/>
            <person name="Farmerie W.G."/>
            <person name="Oakey J."/>
            <person name="Boomsma J.J."/>
            <person name="Pamilo P."/>
            <person name="Yi S.V."/>
            <person name="Heinze J."/>
            <person name="Goodisman M.A."/>
            <person name="Farinelli L."/>
            <person name="Harshman K."/>
            <person name="Hulo N."/>
            <person name="Cerutti L."/>
            <person name="Xenarios I."/>
            <person name="Shoemaker D."/>
            <person name="Keller L."/>
        </authorList>
    </citation>
    <scope>NUCLEOTIDE SEQUENCE [LARGE SCALE GENOMIC DNA]</scope>
</reference>
<protein>
    <recommendedName>
        <fullName evidence="2">HAT C-terminal dimerisation domain-containing protein</fullName>
    </recommendedName>
</protein>
<sequence length="77" mass="8712">MIFLIFAQKIFEQDELQEFLKSSNCNIAMLNNFSTLKKAFIKYNTSLPSSASVEQLFSCGGLVLTSQRGHLKDDTME</sequence>
<dbReference type="AlphaFoldDB" id="E9J6H0"/>
<proteinExistence type="predicted"/>
<evidence type="ECO:0000313" key="1">
    <source>
        <dbReference type="EMBL" id="EFZ11582.1"/>
    </source>
</evidence>
<dbReference type="EMBL" id="GL768267">
    <property type="protein sequence ID" value="EFZ11582.1"/>
    <property type="molecule type" value="Genomic_DNA"/>
</dbReference>
<accession>E9J6H0</accession>
<dbReference type="HOGENOM" id="CLU_2641257_0_0_1"/>
<dbReference type="OMA" id="NCNIAML"/>